<feature type="region of interest" description="Disordered" evidence="1">
    <location>
        <begin position="1"/>
        <end position="35"/>
    </location>
</feature>
<proteinExistence type="predicted"/>
<accession>A0AAJ7WRG2</accession>
<name>A0AAJ7WRG2_PETMA</name>
<gene>
    <name evidence="3" type="primary">LOC116941017</name>
</gene>
<dbReference type="RefSeq" id="XP_032807454.1">
    <property type="nucleotide sequence ID" value="XM_032951563.1"/>
</dbReference>
<dbReference type="CTD" id="2995"/>
<reference evidence="3" key="1">
    <citation type="submission" date="2025-08" db="UniProtKB">
        <authorList>
            <consortium name="RefSeq"/>
        </authorList>
    </citation>
    <scope>IDENTIFICATION</scope>
    <source>
        <tissue evidence="3">Sperm</tissue>
    </source>
</reference>
<protein>
    <submittedName>
        <fullName evidence="3">Uncharacterized protein LOC116941017 isoform X3</fullName>
    </submittedName>
</protein>
<organism evidence="2 3">
    <name type="scientific">Petromyzon marinus</name>
    <name type="common">Sea lamprey</name>
    <dbReference type="NCBI Taxonomy" id="7757"/>
    <lineage>
        <taxon>Eukaryota</taxon>
        <taxon>Metazoa</taxon>
        <taxon>Chordata</taxon>
        <taxon>Craniata</taxon>
        <taxon>Vertebrata</taxon>
        <taxon>Cyclostomata</taxon>
        <taxon>Hyperoartia</taxon>
        <taxon>Petromyzontiformes</taxon>
        <taxon>Petromyzontidae</taxon>
        <taxon>Petromyzon</taxon>
    </lineage>
</organism>
<dbReference type="AlphaFoldDB" id="A0AAJ7WRG2"/>
<keyword evidence="2" id="KW-1185">Reference proteome</keyword>
<evidence type="ECO:0000313" key="2">
    <source>
        <dbReference type="Proteomes" id="UP001318040"/>
    </source>
</evidence>
<evidence type="ECO:0000256" key="1">
    <source>
        <dbReference type="SAM" id="MobiDB-lite"/>
    </source>
</evidence>
<dbReference type="Proteomes" id="UP001318040">
    <property type="component" value="Chromosome 10"/>
</dbReference>
<evidence type="ECO:0000313" key="3">
    <source>
        <dbReference type="RefSeq" id="XP_032807454.1"/>
    </source>
</evidence>
<sequence>MEIGARGSSNRLLEAAGDGEDKQLPSEGQQASTVDRQRSAWVMSCQPTHLRCPQVNAPRQEAQMMWFWQFCPTSYGTRVPTARRRASSSLALGKAQHCKR</sequence>